<organism evidence="3 4">
    <name type="scientific">Brachybacterium hainanense</name>
    <dbReference type="NCBI Taxonomy" id="1541174"/>
    <lineage>
        <taxon>Bacteria</taxon>
        <taxon>Bacillati</taxon>
        <taxon>Actinomycetota</taxon>
        <taxon>Actinomycetes</taxon>
        <taxon>Micrococcales</taxon>
        <taxon>Dermabacteraceae</taxon>
        <taxon>Brachybacterium</taxon>
    </lineage>
</organism>
<dbReference type="Proteomes" id="UP001589793">
    <property type="component" value="Unassembled WGS sequence"/>
</dbReference>
<dbReference type="EMBL" id="JBHLSV010000022">
    <property type="protein sequence ID" value="MFC0675334.1"/>
    <property type="molecule type" value="Genomic_DNA"/>
</dbReference>
<evidence type="ECO:0000313" key="3">
    <source>
        <dbReference type="EMBL" id="MFC0675334.1"/>
    </source>
</evidence>
<evidence type="ECO:0000313" key="4">
    <source>
        <dbReference type="Proteomes" id="UP001589793"/>
    </source>
</evidence>
<keyword evidence="2" id="KW-1133">Transmembrane helix</keyword>
<reference evidence="3 4" key="1">
    <citation type="submission" date="2024-09" db="EMBL/GenBank/DDBJ databases">
        <authorList>
            <person name="Sun Q."/>
            <person name="Mori K."/>
        </authorList>
    </citation>
    <scope>NUCLEOTIDE SEQUENCE [LARGE SCALE GENOMIC DNA]</scope>
    <source>
        <strain evidence="3 4">CICC 10874</strain>
    </source>
</reference>
<feature type="compositionally biased region" description="Basic and acidic residues" evidence="1">
    <location>
        <begin position="85"/>
        <end position="97"/>
    </location>
</feature>
<feature type="region of interest" description="Disordered" evidence="1">
    <location>
        <begin position="83"/>
        <end position="106"/>
    </location>
</feature>
<name>A0ABV6REC0_9MICO</name>
<feature type="transmembrane region" description="Helical" evidence="2">
    <location>
        <begin position="23"/>
        <end position="45"/>
    </location>
</feature>
<protein>
    <submittedName>
        <fullName evidence="3">Uncharacterized protein</fullName>
    </submittedName>
</protein>
<comment type="caution">
    <text evidence="3">The sequence shown here is derived from an EMBL/GenBank/DDBJ whole genome shotgun (WGS) entry which is preliminary data.</text>
</comment>
<accession>A0ABV6REC0</accession>
<gene>
    <name evidence="3" type="ORF">ACFFF6_15320</name>
</gene>
<evidence type="ECO:0000256" key="2">
    <source>
        <dbReference type="SAM" id="Phobius"/>
    </source>
</evidence>
<evidence type="ECO:0000256" key="1">
    <source>
        <dbReference type="SAM" id="MobiDB-lite"/>
    </source>
</evidence>
<dbReference type="RefSeq" id="WP_376982279.1">
    <property type="nucleotide sequence ID" value="NZ_JBHLSV010000022.1"/>
</dbReference>
<keyword evidence="2" id="KW-0472">Membrane</keyword>
<keyword evidence="4" id="KW-1185">Reference proteome</keyword>
<keyword evidence="2" id="KW-0812">Transmembrane</keyword>
<proteinExistence type="predicted"/>
<sequence length="106" mass="11789">MITDLLPLMADGPMLLAEGGDEGGGGILAILAAGPVSGVLVYMGIYSRYRNKDKRYRFESEAKVDVGNMMVHDQKVNHRRRVTGRRMDGGNESEHLQRVQQMRLEG</sequence>